<evidence type="ECO:0000313" key="13">
    <source>
        <dbReference type="EMBL" id="MFC3680960.1"/>
    </source>
</evidence>
<evidence type="ECO:0000256" key="11">
    <source>
        <dbReference type="ARBA" id="ARBA00023264"/>
    </source>
</evidence>
<evidence type="ECO:0000256" key="10">
    <source>
        <dbReference type="ARBA" id="ARBA00023209"/>
    </source>
</evidence>
<dbReference type="SUPFAM" id="SSF111331">
    <property type="entry name" value="NAD kinase/diacylglycerol kinase-like"/>
    <property type="match status" value="1"/>
</dbReference>
<gene>
    <name evidence="13" type="ORF">ACFOMG_12710</name>
</gene>
<keyword evidence="14" id="KW-1185">Reference proteome</keyword>
<dbReference type="EC" id="2.7.1.-" evidence="13"/>
<evidence type="ECO:0000259" key="12">
    <source>
        <dbReference type="PROSITE" id="PS50146"/>
    </source>
</evidence>
<evidence type="ECO:0000256" key="6">
    <source>
        <dbReference type="ARBA" id="ARBA00022777"/>
    </source>
</evidence>
<keyword evidence="8" id="KW-0460">Magnesium</keyword>
<dbReference type="GO" id="GO:0016301">
    <property type="term" value="F:kinase activity"/>
    <property type="evidence" value="ECO:0007669"/>
    <property type="project" value="UniProtKB-KW"/>
</dbReference>
<keyword evidence="3 13" id="KW-0808">Transferase</keyword>
<keyword evidence="6 13" id="KW-0418">Kinase</keyword>
<keyword evidence="2" id="KW-0444">Lipid biosynthesis</keyword>
<evidence type="ECO:0000256" key="2">
    <source>
        <dbReference type="ARBA" id="ARBA00022516"/>
    </source>
</evidence>
<dbReference type="Gene3D" id="2.60.200.40">
    <property type="match status" value="1"/>
</dbReference>
<dbReference type="Gene3D" id="3.40.50.10330">
    <property type="entry name" value="Probable inorganic polyphosphate/atp-NAD kinase, domain 1"/>
    <property type="match status" value="1"/>
</dbReference>
<dbReference type="InterPro" id="IPR050187">
    <property type="entry name" value="Lipid_Phosphate_FormReg"/>
</dbReference>
<sequence>MSRSVLIIFNPVSGAGKRARVDAVKQYLEAGGAEVELYLTRGAGDATTYLQSYAGELDVVVAAGGDGTVNEVVNGLVDRPSDSYRLALIPTGTTNVLALELRLPKSPRQLADIILGENTRAVYPGRANNRRFLLMVGIGYDAWVVDKVNLALKKRVGKLAYVWSMLKQLRHFGKKQYRLLVDGQTHLANSVVITNGRYYGGSFVLSRQADLSHKTTQVLMISGANPLTFLVALSGLPLGIMERMPGVVSVAARRVEVEIPGRQQREAVQADGDSLAELPLLLEMEDQALNVLVSNA</sequence>
<keyword evidence="7" id="KW-0067">ATP-binding</keyword>
<dbReference type="PROSITE" id="PS50146">
    <property type="entry name" value="DAGK"/>
    <property type="match status" value="1"/>
</dbReference>
<name>A0ABV7VTS2_9GAMM</name>
<reference evidence="14" key="1">
    <citation type="journal article" date="2019" name="Int. J. Syst. Evol. Microbiol.">
        <title>The Global Catalogue of Microorganisms (GCM) 10K type strain sequencing project: providing services to taxonomists for standard genome sequencing and annotation.</title>
        <authorList>
            <consortium name="The Broad Institute Genomics Platform"/>
            <consortium name="The Broad Institute Genome Sequencing Center for Infectious Disease"/>
            <person name="Wu L."/>
            <person name="Ma J."/>
        </authorList>
    </citation>
    <scope>NUCLEOTIDE SEQUENCE [LARGE SCALE GENOMIC DNA]</scope>
    <source>
        <strain evidence="14">KCTC 42424</strain>
    </source>
</reference>
<dbReference type="EMBL" id="JBHRYB010000013">
    <property type="protein sequence ID" value="MFC3680960.1"/>
    <property type="molecule type" value="Genomic_DNA"/>
</dbReference>
<accession>A0ABV7VTS2</accession>
<dbReference type="SMART" id="SM00046">
    <property type="entry name" value="DAGKc"/>
    <property type="match status" value="1"/>
</dbReference>
<proteinExistence type="predicted"/>
<dbReference type="NCBIfam" id="TIGR00147">
    <property type="entry name" value="YegS/Rv2252/BmrU family lipid kinase"/>
    <property type="match status" value="1"/>
</dbReference>
<dbReference type="InterPro" id="IPR001206">
    <property type="entry name" value="Diacylglycerol_kinase_cat_dom"/>
</dbReference>
<dbReference type="InterPro" id="IPR016064">
    <property type="entry name" value="NAD/diacylglycerol_kinase_sf"/>
</dbReference>
<dbReference type="RefSeq" id="WP_376867069.1">
    <property type="nucleotide sequence ID" value="NZ_JBHRYB010000013.1"/>
</dbReference>
<keyword evidence="11" id="KW-1208">Phospholipid metabolism</keyword>
<dbReference type="Proteomes" id="UP001595722">
    <property type="component" value="Unassembled WGS sequence"/>
</dbReference>
<dbReference type="InterPro" id="IPR017438">
    <property type="entry name" value="ATP-NAD_kinase_N"/>
</dbReference>
<dbReference type="InterPro" id="IPR005218">
    <property type="entry name" value="Diacylglycerol/lipid_kinase"/>
</dbReference>
<comment type="cofactor">
    <cofactor evidence="1">
        <name>Mg(2+)</name>
        <dbReference type="ChEBI" id="CHEBI:18420"/>
    </cofactor>
</comment>
<dbReference type="Pfam" id="PF00781">
    <property type="entry name" value="DAGK_cat"/>
    <property type="match status" value="1"/>
</dbReference>
<evidence type="ECO:0000256" key="7">
    <source>
        <dbReference type="ARBA" id="ARBA00022840"/>
    </source>
</evidence>
<dbReference type="PANTHER" id="PTHR12358:SF106">
    <property type="entry name" value="LIPID KINASE YEGS"/>
    <property type="match status" value="1"/>
</dbReference>
<dbReference type="PANTHER" id="PTHR12358">
    <property type="entry name" value="SPHINGOSINE KINASE"/>
    <property type="match status" value="1"/>
</dbReference>
<evidence type="ECO:0000256" key="8">
    <source>
        <dbReference type="ARBA" id="ARBA00022842"/>
    </source>
</evidence>
<evidence type="ECO:0000256" key="9">
    <source>
        <dbReference type="ARBA" id="ARBA00023098"/>
    </source>
</evidence>
<organism evidence="13 14">
    <name type="scientific">Bacterioplanoides pacificum</name>
    <dbReference type="NCBI Taxonomy" id="1171596"/>
    <lineage>
        <taxon>Bacteria</taxon>
        <taxon>Pseudomonadati</taxon>
        <taxon>Pseudomonadota</taxon>
        <taxon>Gammaproteobacteria</taxon>
        <taxon>Oceanospirillales</taxon>
        <taxon>Oceanospirillaceae</taxon>
        <taxon>Bacterioplanoides</taxon>
    </lineage>
</organism>
<evidence type="ECO:0000313" key="14">
    <source>
        <dbReference type="Proteomes" id="UP001595722"/>
    </source>
</evidence>
<feature type="domain" description="DAGKc" evidence="12">
    <location>
        <begin position="1"/>
        <end position="131"/>
    </location>
</feature>
<protein>
    <submittedName>
        <fullName evidence="13">Diacylglycerol/lipid kinase family protein</fullName>
        <ecNumber evidence="13">2.7.1.-</ecNumber>
    </submittedName>
</protein>
<keyword evidence="10" id="KW-0594">Phospholipid biosynthesis</keyword>
<comment type="caution">
    <text evidence="13">The sequence shown here is derived from an EMBL/GenBank/DDBJ whole genome shotgun (WGS) entry which is preliminary data.</text>
</comment>
<keyword evidence="4" id="KW-0479">Metal-binding</keyword>
<evidence type="ECO:0000256" key="5">
    <source>
        <dbReference type="ARBA" id="ARBA00022741"/>
    </source>
</evidence>
<dbReference type="InterPro" id="IPR045540">
    <property type="entry name" value="YegS/DAGK_C"/>
</dbReference>
<keyword evidence="5" id="KW-0547">Nucleotide-binding</keyword>
<evidence type="ECO:0000256" key="4">
    <source>
        <dbReference type="ARBA" id="ARBA00022723"/>
    </source>
</evidence>
<keyword evidence="9" id="KW-0443">Lipid metabolism</keyword>
<dbReference type="Pfam" id="PF19279">
    <property type="entry name" value="YegS_C"/>
    <property type="match status" value="1"/>
</dbReference>
<evidence type="ECO:0000256" key="1">
    <source>
        <dbReference type="ARBA" id="ARBA00001946"/>
    </source>
</evidence>
<evidence type="ECO:0000256" key="3">
    <source>
        <dbReference type="ARBA" id="ARBA00022679"/>
    </source>
</evidence>